<sequence>MDAHSEDLVRATISSQHPRFPPPDLSKNPLAPFLLSSIWRQEDATTQQRKSFASQLSTFLQTARNLSAYQESLRRPPTESLAIFNQKIAHFAQVCISFEHRLLILEVPSPSTTYALTREDEVVRMGLGKFKELLHRVVHIAFKLYTVAVFRDLQSNYNMVQTLQTDFQHLKEALVSVPMGERSVEDKHLLLWALWVIGSTMQASLHTDQHECVILVKALLLDLEINKWSEMRVILSGVLWSVRMQKKRCLDLCVRYGLLVAPEEVSDFGC</sequence>
<dbReference type="EMBL" id="KZ805335">
    <property type="protein sequence ID" value="PVI03082.1"/>
    <property type="molecule type" value="Genomic_DNA"/>
</dbReference>
<dbReference type="OrthoDB" id="4159781at2759"/>
<proteinExistence type="predicted"/>
<reference evidence="2 3" key="1">
    <citation type="journal article" date="2018" name="Sci. Rep.">
        <title>Comparative genomics provides insights into the lifestyle and reveals functional heterogeneity of dark septate endophytic fungi.</title>
        <authorList>
            <person name="Knapp D.G."/>
            <person name="Nemeth J.B."/>
            <person name="Barry K."/>
            <person name="Hainaut M."/>
            <person name="Henrissat B."/>
            <person name="Johnson J."/>
            <person name="Kuo A."/>
            <person name="Lim J.H.P."/>
            <person name="Lipzen A."/>
            <person name="Nolan M."/>
            <person name="Ohm R.A."/>
            <person name="Tamas L."/>
            <person name="Grigoriev I.V."/>
            <person name="Spatafora J.W."/>
            <person name="Nagy L.G."/>
            <person name="Kovacs G.M."/>
        </authorList>
    </citation>
    <scope>NUCLEOTIDE SEQUENCE [LARGE SCALE GENOMIC DNA]</scope>
    <source>
        <strain evidence="2 3">DSE2036</strain>
    </source>
</reference>
<accession>A0A2V1DYV8</accession>
<keyword evidence="3" id="KW-1185">Reference proteome</keyword>
<evidence type="ECO:0000313" key="2">
    <source>
        <dbReference type="EMBL" id="PVI03082.1"/>
    </source>
</evidence>
<feature type="region of interest" description="Disordered" evidence="1">
    <location>
        <begin position="1"/>
        <end position="23"/>
    </location>
</feature>
<dbReference type="AlphaFoldDB" id="A0A2V1DYV8"/>
<dbReference type="Proteomes" id="UP000244855">
    <property type="component" value="Unassembled WGS sequence"/>
</dbReference>
<evidence type="ECO:0000256" key="1">
    <source>
        <dbReference type="SAM" id="MobiDB-lite"/>
    </source>
</evidence>
<gene>
    <name evidence="2" type="ORF">DM02DRAFT_267830</name>
</gene>
<name>A0A2V1DYV8_9PLEO</name>
<protein>
    <submittedName>
        <fullName evidence="2">Uncharacterized protein</fullName>
    </submittedName>
</protein>
<evidence type="ECO:0000313" key="3">
    <source>
        <dbReference type="Proteomes" id="UP000244855"/>
    </source>
</evidence>
<organism evidence="2 3">
    <name type="scientific">Periconia macrospinosa</name>
    <dbReference type="NCBI Taxonomy" id="97972"/>
    <lineage>
        <taxon>Eukaryota</taxon>
        <taxon>Fungi</taxon>
        <taxon>Dikarya</taxon>
        <taxon>Ascomycota</taxon>
        <taxon>Pezizomycotina</taxon>
        <taxon>Dothideomycetes</taxon>
        <taxon>Pleosporomycetidae</taxon>
        <taxon>Pleosporales</taxon>
        <taxon>Massarineae</taxon>
        <taxon>Periconiaceae</taxon>
        <taxon>Periconia</taxon>
    </lineage>
</organism>